<dbReference type="FunFam" id="2.30.29.30:FF:000452">
    <property type="entry name" value="Rho GTPase activator (Bem3)"/>
    <property type="match status" value="1"/>
</dbReference>
<evidence type="ECO:0000313" key="6">
    <source>
        <dbReference type="Proteomes" id="UP000254866"/>
    </source>
</evidence>
<dbReference type="CDD" id="cd13277">
    <property type="entry name" value="PH_Bem3"/>
    <property type="match status" value="1"/>
</dbReference>
<dbReference type="GO" id="GO:0005096">
    <property type="term" value="F:GTPase activator activity"/>
    <property type="evidence" value="ECO:0007669"/>
    <property type="project" value="UniProtKB-KW"/>
</dbReference>
<evidence type="ECO:0000256" key="1">
    <source>
        <dbReference type="ARBA" id="ARBA00022468"/>
    </source>
</evidence>
<feature type="compositionally biased region" description="Low complexity" evidence="2">
    <location>
        <begin position="625"/>
        <end position="636"/>
    </location>
</feature>
<keyword evidence="6" id="KW-1185">Reference proteome</keyword>
<feature type="domain" description="Rho-GAP" evidence="4">
    <location>
        <begin position="1209"/>
        <end position="1403"/>
    </location>
</feature>
<keyword evidence="1" id="KW-0343">GTPase activation</keyword>
<dbReference type="PROSITE" id="PS50238">
    <property type="entry name" value="RHOGAP"/>
    <property type="match status" value="1"/>
</dbReference>
<dbReference type="SUPFAM" id="SSF64268">
    <property type="entry name" value="PX domain"/>
    <property type="match status" value="1"/>
</dbReference>
<dbReference type="InterPro" id="IPR000198">
    <property type="entry name" value="RhoGAP_dom"/>
</dbReference>
<dbReference type="GeneID" id="43599025"/>
<feature type="compositionally biased region" description="Polar residues" evidence="2">
    <location>
        <begin position="134"/>
        <end position="143"/>
    </location>
</feature>
<dbReference type="SMART" id="SM00233">
    <property type="entry name" value="PH"/>
    <property type="match status" value="1"/>
</dbReference>
<feature type="compositionally biased region" description="Low complexity" evidence="2">
    <location>
        <begin position="150"/>
        <end position="164"/>
    </location>
</feature>
<feature type="compositionally biased region" description="Pro residues" evidence="2">
    <location>
        <begin position="473"/>
        <end position="484"/>
    </location>
</feature>
<dbReference type="GO" id="GO:0035091">
    <property type="term" value="F:phosphatidylinositol binding"/>
    <property type="evidence" value="ECO:0007669"/>
    <property type="project" value="InterPro"/>
</dbReference>
<feature type="region of interest" description="Disordered" evidence="2">
    <location>
        <begin position="1025"/>
        <end position="1052"/>
    </location>
</feature>
<organism evidence="5 6">
    <name type="scientific">Venustampulla echinocandica</name>
    <dbReference type="NCBI Taxonomy" id="2656787"/>
    <lineage>
        <taxon>Eukaryota</taxon>
        <taxon>Fungi</taxon>
        <taxon>Dikarya</taxon>
        <taxon>Ascomycota</taxon>
        <taxon>Pezizomycotina</taxon>
        <taxon>Leotiomycetes</taxon>
        <taxon>Helotiales</taxon>
        <taxon>Pleuroascaceae</taxon>
        <taxon>Venustampulla</taxon>
    </lineage>
</organism>
<feature type="compositionally biased region" description="Acidic residues" evidence="2">
    <location>
        <begin position="505"/>
        <end position="516"/>
    </location>
</feature>
<feature type="region of interest" description="Disordered" evidence="2">
    <location>
        <begin position="887"/>
        <end position="913"/>
    </location>
</feature>
<reference evidence="5 6" key="1">
    <citation type="journal article" date="2018" name="IMA Fungus">
        <title>IMA Genome-F 9: Draft genome sequence of Annulohypoxylon stygium, Aspergillus mulundensis, Berkeleyomyces basicola (syn. Thielaviopsis basicola), Ceratocystis smalleyi, two Cercospora beticola strains, Coleophoma cylindrospora, Fusarium fracticaudum, Phialophora cf. hyalina, and Morchella septimelata.</title>
        <authorList>
            <person name="Wingfield B.D."/>
            <person name="Bills G.F."/>
            <person name="Dong Y."/>
            <person name="Huang W."/>
            <person name="Nel W.J."/>
            <person name="Swalarsk-Parry B.S."/>
            <person name="Vaghefi N."/>
            <person name="Wilken P.M."/>
            <person name="An Z."/>
            <person name="de Beer Z.W."/>
            <person name="De Vos L."/>
            <person name="Chen L."/>
            <person name="Duong T.A."/>
            <person name="Gao Y."/>
            <person name="Hammerbacher A."/>
            <person name="Kikkert J.R."/>
            <person name="Li Y."/>
            <person name="Li H."/>
            <person name="Li K."/>
            <person name="Li Q."/>
            <person name="Liu X."/>
            <person name="Ma X."/>
            <person name="Naidoo K."/>
            <person name="Pethybridge S.J."/>
            <person name="Sun J."/>
            <person name="Steenkamp E.T."/>
            <person name="van der Nest M.A."/>
            <person name="van Wyk S."/>
            <person name="Wingfield M.J."/>
            <person name="Xiong C."/>
            <person name="Yue Q."/>
            <person name="Zhang X."/>
        </authorList>
    </citation>
    <scope>NUCLEOTIDE SEQUENCE [LARGE SCALE GENOMIC DNA]</scope>
    <source>
        <strain evidence="5 6">BP 5553</strain>
    </source>
</reference>
<feature type="compositionally biased region" description="Pro residues" evidence="2">
    <location>
        <begin position="582"/>
        <end position="596"/>
    </location>
</feature>
<feature type="compositionally biased region" description="Pro residues" evidence="2">
    <location>
        <begin position="433"/>
        <end position="447"/>
    </location>
</feature>
<feature type="region of interest" description="Disordered" evidence="2">
    <location>
        <begin position="1"/>
        <end position="215"/>
    </location>
</feature>
<dbReference type="OrthoDB" id="185175at2759"/>
<dbReference type="GO" id="GO:0007165">
    <property type="term" value="P:signal transduction"/>
    <property type="evidence" value="ECO:0007669"/>
    <property type="project" value="InterPro"/>
</dbReference>
<dbReference type="PANTHER" id="PTHR23176">
    <property type="entry name" value="RHO/RAC/CDC GTPASE-ACTIVATING PROTEIN"/>
    <property type="match status" value="1"/>
</dbReference>
<dbReference type="Gene3D" id="3.30.1520.10">
    <property type="entry name" value="Phox-like domain"/>
    <property type="match status" value="1"/>
</dbReference>
<dbReference type="Gene3D" id="2.30.29.30">
    <property type="entry name" value="Pleckstrin-homology domain (PH domain)/Phosphotyrosine-binding domain (PTB)"/>
    <property type="match status" value="1"/>
</dbReference>
<evidence type="ECO:0000259" key="3">
    <source>
        <dbReference type="PROSITE" id="PS50003"/>
    </source>
</evidence>
<feature type="region of interest" description="Disordered" evidence="2">
    <location>
        <begin position="1082"/>
        <end position="1131"/>
    </location>
</feature>
<dbReference type="CDD" id="cd06093">
    <property type="entry name" value="PX_domain"/>
    <property type="match status" value="1"/>
</dbReference>
<dbReference type="Gene3D" id="1.10.555.10">
    <property type="entry name" value="Rho GTPase activation protein"/>
    <property type="match status" value="1"/>
</dbReference>
<sequence length="1553" mass="168660">MSQLPQQRDGPSDSQAQGHSQYSPNNQPSASETGKRFQRKAIPSPLQTSTTATSPPASVTPTRTTFVRSGVDRTLSSPGTPPYNLHEGPRSPKERLDDLLASEQSFYRSETEGSSTERESVADEKPSRYGRPVNDTNGASRSVSDPILISKSSGASSNSNSNSNTRLPMATTAPQHRVDMARAPPRTSSIGSAVSSLSGGTHSHKSSQDLKSGGAPDIANLIQAAGSPETVIQHLLKEKQSQAAQNSQLWRLVDKQRAMILGLNKDLERALKDKERYRKKLKESLAQIANPSPVDSTKGMGASDAGSSASEGTTLQGSKSENVGALVSAGLRDPVQEEENHPPSPIDIALAPYPITPPANLLQPETQTPALTALVEAEHRMPSPTQHAFQQYNPDTPVGGFEAGQQQRKDKATDIIREVPYNVSLPPSRSLPSDPPKGPPPNIPRPKVPMSSQTPTLAVIGPSPNPDGGLSAFPPPPRKAPPAPLNLGKDANPSSHLRQASGTVEDTDSDYDDILQVDEIPVFPERGRRKTREEDDRRREIAAMKEVELRSLSKRSGKGSAKGTPKSKPTTPKEGEISSAPDPMPLSPRPTVPISPPEYSLLSPHGSNAGSLAGILNDTSGTGVLSPPLMSPGLPSSPRPTDRGMSPHLRQSSGHSSFNSPPMSPRGMAGFPGAVPLSPRAPRQPIPLPPNTPMSIASPGLPKGKPLQLVSPKPLIISKKPGDASSDSAKEENSPIHQSPSDSIYRGLVTEEYPGLLLPPNALPSIDVKVASSRLKPSRASMMFPKNIEEDPVFTLAIFSRSDRQELWRVEKDSSSLFRLDQVLKQYPTFTATPPEKSLFSGHAPAKIDARRAALDKYLDEILDTHMDTASALEICRYLSTNALSSHMEDASPEPGNESPVKTGPGGRPLKNGYLTKRGKNFGGWKARFFVLDGPVFKYYESPGGPHLGTIKLQNAQIGKQQQQTDQSPSRGDDDPENQYRHAFLILEPKRKDSSSLVRHVLCAESDIERDQWVEALLRYVDFKDSEDEEPPHRAHGRSNSGGSGSGHVNGLKAKKKMYGSERSQTLPELTEENLRGISYENTKQGSIPHGVRNKNSETPSPPTHGRNREPSSQSYPQSQPHPQLPKSISAPKNAHVIQDVGSWGNKQNLLAPANSDERIKQKKRSFFGFGSKPRVSSESQDVGGNDSQTNLSQMAFEQHGPIRAVFGAPLGEAVRYNHPVDVNVELPAVVYRCIEYLDANNAAGEEGIFRLSGSNVVIKQLRERFNTEGDVNLVTDDQYYDIHAVASLLKLYLRELPTTILTRELHLEFLAVTELYDVNEKISALNGLVYRLPRANNMLLRYLSGFLINIINHSDTNKMTVRNVGIVFSPTLNIAAPVFALFLQQYEGIFGEDPNEHGGSPVEVTVTAPPLTPEDIRSPRRQKFQELPTPSYSQQSFPVAQPPAASMQHRAQQQQPPAYDTGFTPLNPSAIGNFPTMAGPEYGRSTPTLGGPAYDQFGGGSDAHRQYQSQPGQGNKKRRESSMFGMGNVLGQRKPNNSRSDGRLVEDQSFFD</sequence>
<feature type="compositionally biased region" description="Basic and acidic residues" evidence="2">
    <location>
        <begin position="407"/>
        <end position="417"/>
    </location>
</feature>
<feature type="region of interest" description="Disordered" evidence="2">
    <location>
        <begin position="283"/>
        <end position="352"/>
    </location>
</feature>
<dbReference type="GO" id="GO:0005938">
    <property type="term" value="C:cell cortex"/>
    <property type="evidence" value="ECO:0007669"/>
    <property type="project" value="UniProtKB-ARBA"/>
</dbReference>
<feature type="compositionally biased region" description="Low complexity" evidence="2">
    <location>
        <begin position="1111"/>
        <end position="1122"/>
    </location>
</feature>
<dbReference type="SUPFAM" id="SSF50729">
    <property type="entry name" value="PH domain-like"/>
    <property type="match status" value="1"/>
</dbReference>
<dbReference type="Proteomes" id="UP000254866">
    <property type="component" value="Unassembled WGS sequence"/>
</dbReference>
<feature type="region of interest" description="Disordered" evidence="2">
    <location>
        <begin position="380"/>
        <end position="743"/>
    </location>
</feature>
<evidence type="ECO:0000313" key="5">
    <source>
        <dbReference type="EMBL" id="RDL36824.1"/>
    </source>
</evidence>
<evidence type="ECO:0000259" key="4">
    <source>
        <dbReference type="PROSITE" id="PS50238"/>
    </source>
</evidence>
<feature type="compositionally biased region" description="Polar residues" evidence="2">
    <location>
        <begin position="957"/>
        <end position="970"/>
    </location>
</feature>
<dbReference type="InterPro" id="IPR036871">
    <property type="entry name" value="PX_dom_sf"/>
</dbReference>
<feature type="domain" description="PH" evidence="3">
    <location>
        <begin position="908"/>
        <end position="1022"/>
    </location>
</feature>
<feature type="compositionally biased region" description="Low complexity" evidence="2">
    <location>
        <begin position="188"/>
        <end position="200"/>
    </location>
</feature>
<feature type="compositionally biased region" description="Low complexity" evidence="2">
    <location>
        <begin position="299"/>
        <end position="312"/>
    </location>
</feature>
<dbReference type="InterPro" id="IPR050729">
    <property type="entry name" value="Rho-GAP"/>
</dbReference>
<feature type="region of interest" description="Disordered" evidence="2">
    <location>
        <begin position="957"/>
        <end position="977"/>
    </location>
</feature>
<feature type="compositionally biased region" description="Polar residues" evidence="2">
    <location>
        <begin position="12"/>
        <end position="32"/>
    </location>
</feature>
<feature type="compositionally biased region" description="Polar residues" evidence="2">
    <location>
        <begin position="1429"/>
        <end position="1439"/>
    </location>
</feature>
<feature type="compositionally biased region" description="Pro residues" evidence="2">
    <location>
        <begin position="682"/>
        <end position="692"/>
    </location>
</feature>
<evidence type="ECO:0008006" key="7">
    <source>
        <dbReference type="Google" id="ProtNLM"/>
    </source>
</evidence>
<feature type="compositionally biased region" description="Polar residues" evidence="2">
    <location>
        <begin position="492"/>
        <end position="504"/>
    </location>
</feature>
<feature type="compositionally biased region" description="Polar residues" evidence="2">
    <location>
        <begin position="1175"/>
        <end position="1187"/>
    </location>
</feature>
<dbReference type="InterPro" id="IPR001849">
    <property type="entry name" value="PH_domain"/>
</dbReference>
<dbReference type="SMART" id="SM00324">
    <property type="entry name" value="RhoGAP"/>
    <property type="match status" value="1"/>
</dbReference>
<protein>
    <recommendedName>
        <fullName evidence="7">RhoGAP-domain-containing protein</fullName>
    </recommendedName>
</protein>
<feature type="compositionally biased region" description="Basic and acidic residues" evidence="2">
    <location>
        <begin position="109"/>
        <end position="127"/>
    </location>
</feature>
<comment type="caution">
    <text evidence="5">The sequence shown here is derived from an EMBL/GenBank/DDBJ whole genome shotgun (WGS) entry which is preliminary data.</text>
</comment>
<dbReference type="Pfam" id="PF00169">
    <property type="entry name" value="PH"/>
    <property type="match status" value="1"/>
</dbReference>
<evidence type="ECO:0000256" key="2">
    <source>
        <dbReference type="SAM" id="MobiDB-lite"/>
    </source>
</evidence>
<dbReference type="STRING" id="2656787.A0A370TMS9"/>
<dbReference type="PANTHER" id="PTHR23176:SF129">
    <property type="entry name" value="RHO GTPASE ACTIVATING PROTEIN AT 16F, ISOFORM E-RELATED"/>
    <property type="match status" value="1"/>
</dbReference>
<dbReference type="Pfam" id="PF00620">
    <property type="entry name" value="RhoGAP"/>
    <property type="match status" value="1"/>
</dbReference>
<dbReference type="InterPro" id="IPR008936">
    <property type="entry name" value="Rho_GTPase_activation_prot"/>
</dbReference>
<feature type="compositionally biased region" description="Polar residues" evidence="2">
    <location>
        <begin position="649"/>
        <end position="661"/>
    </location>
</feature>
<dbReference type="PROSITE" id="PS50003">
    <property type="entry name" value="PH_DOMAIN"/>
    <property type="match status" value="1"/>
</dbReference>
<feature type="compositionally biased region" description="Basic and acidic residues" evidence="2">
    <location>
        <begin position="531"/>
        <end position="551"/>
    </location>
</feature>
<accession>A0A370TMS9</accession>
<name>A0A370TMS9_9HELO</name>
<dbReference type="InterPro" id="IPR011993">
    <property type="entry name" value="PH-like_dom_sf"/>
</dbReference>
<feature type="compositionally biased region" description="Basic and acidic residues" evidence="2">
    <location>
        <begin position="87"/>
        <end position="98"/>
    </location>
</feature>
<feature type="compositionally biased region" description="Polar residues" evidence="2">
    <location>
        <begin position="383"/>
        <end position="394"/>
    </location>
</feature>
<proteinExistence type="predicted"/>
<dbReference type="RefSeq" id="XP_031869480.1">
    <property type="nucleotide sequence ID" value="XM_032014799.1"/>
</dbReference>
<gene>
    <name evidence="5" type="ORF">BP5553_06176</name>
</gene>
<feature type="compositionally biased region" description="Low complexity" evidence="2">
    <location>
        <begin position="43"/>
        <end position="65"/>
    </location>
</feature>
<dbReference type="EMBL" id="NPIC01000004">
    <property type="protein sequence ID" value="RDL36824.1"/>
    <property type="molecule type" value="Genomic_DNA"/>
</dbReference>
<feature type="region of interest" description="Disordered" evidence="2">
    <location>
        <begin position="1483"/>
        <end position="1553"/>
    </location>
</feature>
<dbReference type="SUPFAM" id="SSF48350">
    <property type="entry name" value="GTPase activation domain, GAP"/>
    <property type="match status" value="1"/>
</dbReference>
<feature type="region of interest" description="Disordered" evidence="2">
    <location>
        <begin position="1165"/>
        <end position="1187"/>
    </location>
</feature>
<feature type="region of interest" description="Disordered" evidence="2">
    <location>
        <begin position="1394"/>
        <end position="1462"/>
    </location>
</feature>